<sequence>MHFGAQNHDENETECSISLKPSSLSAKEQSHSLLKPCNTWTKPTSEIQRELAEVADRSDRRIFVEKYNILASKHGVRLMFSYTFKSSTDNLRVIPARRHSWFSRKILRRQYSYENVRVKGDRYLRHKRSFSELSLKLRSRKDKLKGKNLQELGRLCGVSLLYLPSEFTPGNLFMPTCFRAMAQYLVQYGKTKSIGKIFTYKETGTTTNGIFLISGSQDSVNDLYNYFCYPNERSEVVSGTVRSPTLPDHIKYDVYDVASAFKKLLSGLPGGILGSLSLFDAFISIKTQLDGDFEMTDSEIRSVRARLFALAILTSSSQYRRSLICAVFGLLCMIGDAAESIKREDNKGRPLLKSDLMGYGQLGVIFGPILTGDLLEDYTMRLASQPEGIVLLPMSPTKSRKERKVCSTKSYHNPKAYSEIDKSQISNSIIEMLITHWRDIIKHLKDLSSLDNSECIQKSDSFHRKCTKLRPRISKNYTLKREPERNTTGTVTPEESESNDNATFVKKRKNSNSSSKQGLLASKSLSILSPTFEEEQIQKVHSVVQNISGDLQISNSPSVSLQKNNEGIEHKYHHRISELEKLTHPDNKCKPRNPKLTPKSQVLVEKTRGTRSPSNRLSEGTEPQTRSDDKVRKTISTSKSLTQIEHILCNSSISSTKASLLKMNSWNEGKNNKREFPRSPHKESSMNPHAISPSRIEAYPQKSHDIARGNLDIKTLAENFGSQITSYLPYDESNLNSDFEQISNHSANNFKFRLNHELLSPSKSRVKVTDSCFDYMKSARVKELYDTNQAGPTVTTSQNEKKVPTKSHNLTSKINEKTSFSNPNYRSTSRRSDKISGLLAKFENNVCGSSALLKTSNSLNTRRNSALSRDRPLSVYTQNAPSPTKSRMSIKSGMKSQNTLDSFSIHDSPIINPEISHNNSYKSERYLYAPAIEKRQVSEPNKAKKVIPPLITTSYATLSPPRSVKGSIEILNASTPKSFLNFTRSLSETRLLDRKDLSSPLTSPNNGKKNSQNLKQHLNLQNNPNFNMYPRLRKRLKKNSLLSYQSQDSLAESLAGSFNHDTEFSKRNSDPCQTNFVPITAPCSSNYILFDQVRNLQRKLDKKNQEVYKLKQNLGTQMDILIGSMTQELLNSKKLVQYWQERAEFFEKNLHLLSPTFLESELSPNFQKPTKFSHKDEVSLKYSDMNGFKTTEVAQRSLTPYLADSHSRTRSQSGYSGRTVIRNS</sequence>
<proteinExistence type="predicted"/>
<reference evidence="3 4" key="1">
    <citation type="journal article" date="2018" name="BMC Genomics">
        <title>Comparative genome analyses reveal sequence features reflecting distinct modes of host-adaptation between dicot and monocot powdery mildew.</title>
        <authorList>
            <person name="Wu Y."/>
            <person name="Ma X."/>
            <person name="Pan Z."/>
            <person name="Kale S.D."/>
            <person name="Song Y."/>
            <person name="King H."/>
            <person name="Zhang Q."/>
            <person name="Presley C."/>
            <person name="Deng X."/>
            <person name="Wei C.I."/>
            <person name="Xiao S."/>
        </authorList>
    </citation>
    <scope>NUCLEOTIDE SEQUENCE [LARGE SCALE GENOMIC DNA]</scope>
    <source>
        <strain evidence="3">UMSG1</strain>
    </source>
</reference>
<evidence type="ECO:0000313" key="4">
    <source>
        <dbReference type="Proteomes" id="UP000285326"/>
    </source>
</evidence>
<dbReference type="CDD" id="cd00159">
    <property type="entry name" value="RhoGAP"/>
    <property type="match status" value="1"/>
</dbReference>
<accession>A0A420IC87</accession>
<feature type="region of interest" description="Disordered" evidence="1">
    <location>
        <begin position="474"/>
        <end position="517"/>
    </location>
</feature>
<dbReference type="AlphaFoldDB" id="A0A420IC87"/>
<comment type="caution">
    <text evidence="3">The sequence shown here is derived from an EMBL/GenBank/DDBJ whole genome shotgun (WGS) entry which is preliminary data.</text>
</comment>
<feature type="compositionally biased region" description="Basic and acidic residues" evidence="1">
    <location>
        <begin position="670"/>
        <end position="684"/>
    </location>
</feature>
<feature type="region of interest" description="Disordered" evidence="1">
    <location>
        <begin position="1202"/>
        <end position="1224"/>
    </location>
</feature>
<feature type="region of interest" description="Disordered" evidence="1">
    <location>
        <begin position="668"/>
        <end position="694"/>
    </location>
</feature>
<dbReference type="Pfam" id="PF00620">
    <property type="entry name" value="RhoGAP"/>
    <property type="match status" value="1"/>
</dbReference>
<feature type="compositionally biased region" description="Polar residues" evidence="1">
    <location>
        <begin position="610"/>
        <end position="624"/>
    </location>
</feature>
<dbReference type="GO" id="GO:0007165">
    <property type="term" value="P:signal transduction"/>
    <property type="evidence" value="ECO:0007669"/>
    <property type="project" value="InterPro"/>
</dbReference>
<feature type="domain" description="Rho-GAP" evidence="2">
    <location>
        <begin position="184"/>
        <end position="438"/>
    </location>
</feature>
<feature type="region of interest" description="Disordered" evidence="1">
    <location>
        <begin position="584"/>
        <end position="634"/>
    </location>
</feature>
<protein>
    <recommendedName>
        <fullName evidence="2">Rho-GAP domain-containing protein</fullName>
    </recommendedName>
</protein>
<feature type="compositionally biased region" description="Polar residues" evidence="1">
    <location>
        <begin position="1210"/>
        <end position="1224"/>
    </location>
</feature>
<organism evidence="3 4">
    <name type="scientific">Golovinomyces cichoracearum</name>
    <dbReference type="NCBI Taxonomy" id="62708"/>
    <lineage>
        <taxon>Eukaryota</taxon>
        <taxon>Fungi</taxon>
        <taxon>Dikarya</taxon>
        <taxon>Ascomycota</taxon>
        <taxon>Pezizomycotina</taxon>
        <taxon>Leotiomycetes</taxon>
        <taxon>Erysiphales</taxon>
        <taxon>Erysiphaceae</taxon>
        <taxon>Golovinomyces</taxon>
    </lineage>
</organism>
<evidence type="ECO:0000313" key="3">
    <source>
        <dbReference type="EMBL" id="RKF72170.1"/>
    </source>
</evidence>
<evidence type="ECO:0000259" key="2">
    <source>
        <dbReference type="SMART" id="SM00324"/>
    </source>
</evidence>
<dbReference type="InterPro" id="IPR008936">
    <property type="entry name" value="Rho_GTPase_activation_prot"/>
</dbReference>
<dbReference type="SMART" id="SM00324">
    <property type="entry name" value="RhoGAP"/>
    <property type="match status" value="1"/>
</dbReference>
<evidence type="ECO:0000256" key="1">
    <source>
        <dbReference type="SAM" id="MobiDB-lite"/>
    </source>
</evidence>
<gene>
    <name evidence="3" type="ORF">GcM1_249243</name>
</gene>
<dbReference type="Proteomes" id="UP000285326">
    <property type="component" value="Unassembled WGS sequence"/>
</dbReference>
<dbReference type="InterPro" id="IPR000198">
    <property type="entry name" value="RhoGAP_dom"/>
</dbReference>
<dbReference type="EMBL" id="MCBS01024914">
    <property type="protein sequence ID" value="RKF72170.1"/>
    <property type="molecule type" value="Genomic_DNA"/>
</dbReference>
<name>A0A420IC87_9PEZI</name>
<dbReference type="Gene3D" id="1.10.555.10">
    <property type="entry name" value="Rho GTPase activation protein"/>
    <property type="match status" value="1"/>
</dbReference>
<dbReference type="SUPFAM" id="SSF48350">
    <property type="entry name" value="GTPase activation domain, GAP"/>
    <property type="match status" value="1"/>
</dbReference>